<dbReference type="EMBL" id="FN649733">
    <property type="protein sequence ID" value="CBJ27167.1"/>
    <property type="molecule type" value="Genomic_DNA"/>
</dbReference>
<gene>
    <name evidence="3" type="ORF">Esi_0058_0050</name>
</gene>
<dbReference type="EMBL" id="FN648796">
    <property type="protein sequence ID" value="CBJ27167.1"/>
    <property type="molecule type" value="Genomic_DNA"/>
</dbReference>
<feature type="region of interest" description="Disordered" evidence="1">
    <location>
        <begin position="207"/>
        <end position="255"/>
    </location>
</feature>
<dbReference type="InParanoid" id="D7G4S4"/>
<reference evidence="3 4" key="1">
    <citation type="journal article" date="2010" name="Nature">
        <title>The Ectocarpus genome and the independent evolution of multicellularity in brown algae.</title>
        <authorList>
            <person name="Cock J.M."/>
            <person name="Sterck L."/>
            <person name="Rouze P."/>
            <person name="Scornet D."/>
            <person name="Allen A.E."/>
            <person name="Amoutzias G."/>
            <person name="Anthouard V."/>
            <person name="Artiguenave F."/>
            <person name="Aury J.M."/>
            <person name="Badger J.H."/>
            <person name="Beszteri B."/>
            <person name="Billiau K."/>
            <person name="Bonnet E."/>
            <person name="Bothwell J.H."/>
            <person name="Bowler C."/>
            <person name="Boyen C."/>
            <person name="Brownlee C."/>
            <person name="Carrano C.J."/>
            <person name="Charrier B."/>
            <person name="Cho G.Y."/>
            <person name="Coelho S.M."/>
            <person name="Collen J."/>
            <person name="Corre E."/>
            <person name="Da Silva C."/>
            <person name="Delage L."/>
            <person name="Delaroque N."/>
            <person name="Dittami S.M."/>
            <person name="Doulbeau S."/>
            <person name="Elias M."/>
            <person name="Farnham G."/>
            <person name="Gachon C.M."/>
            <person name="Gschloessl B."/>
            <person name="Heesch S."/>
            <person name="Jabbari K."/>
            <person name="Jubin C."/>
            <person name="Kawai H."/>
            <person name="Kimura K."/>
            <person name="Kloareg B."/>
            <person name="Kupper F.C."/>
            <person name="Lang D."/>
            <person name="Le Bail A."/>
            <person name="Leblanc C."/>
            <person name="Lerouge P."/>
            <person name="Lohr M."/>
            <person name="Lopez P.J."/>
            <person name="Martens C."/>
            <person name="Maumus F."/>
            <person name="Michel G."/>
            <person name="Miranda-Saavedra D."/>
            <person name="Morales J."/>
            <person name="Moreau H."/>
            <person name="Motomura T."/>
            <person name="Nagasato C."/>
            <person name="Napoli C.A."/>
            <person name="Nelson D.R."/>
            <person name="Nyvall-Collen P."/>
            <person name="Peters A.F."/>
            <person name="Pommier C."/>
            <person name="Potin P."/>
            <person name="Poulain J."/>
            <person name="Quesneville H."/>
            <person name="Read B."/>
            <person name="Rensing S.A."/>
            <person name="Ritter A."/>
            <person name="Rousvoal S."/>
            <person name="Samanta M."/>
            <person name="Samson G."/>
            <person name="Schroeder D.C."/>
            <person name="Segurens B."/>
            <person name="Strittmatter M."/>
            <person name="Tonon T."/>
            <person name="Tregear J.W."/>
            <person name="Valentin K."/>
            <person name="von Dassow P."/>
            <person name="Yamagishi T."/>
            <person name="Van de Peer Y."/>
            <person name="Wincker P."/>
        </authorList>
    </citation>
    <scope>NUCLEOTIDE SEQUENCE [LARGE SCALE GENOMIC DNA]</scope>
    <source>
        <strain evidence="4">Ec32 / CCAP1310/4</strain>
    </source>
</reference>
<protein>
    <recommendedName>
        <fullName evidence="5">MRPL25 domain-containing protein</fullName>
    </recommendedName>
</protein>
<dbReference type="Proteomes" id="UP000002630">
    <property type="component" value="Linkage Group LG08"/>
</dbReference>
<proteinExistence type="predicted"/>
<feature type="chain" id="PRO_5003095779" description="MRPL25 domain-containing protein" evidence="2">
    <location>
        <begin position="21"/>
        <end position="255"/>
    </location>
</feature>
<evidence type="ECO:0000256" key="2">
    <source>
        <dbReference type="SAM" id="SignalP"/>
    </source>
</evidence>
<evidence type="ECO:0008006" key="5">
    <source>
        <dbReference type="Google" id="ProtNLM"/>
    </source>
</evidence>
<sequence length="255" mass="27860">MRTVSTFAVAALAGTSSVVAFAPPSAPLRPVTTRSSSSAALKMVYIPDGLSPAEWKKIKDADKKKQENLGKLGPSRFKSRSFQAWQESGAGHLFPVDPKKVKSGEIPMDKVPYMQRGGAWDNSDLTSKKGQAAMRARKDKVVLNNKVSKGVKQKAWSSTDKAYAAGGYKKEQSVSIFGGTPLPWVSGAAQKSPGVEVDNKRRINEQKKVKRAATNAPMSAAVKRRVEKEAAEERRKQEKLKKQLNGEKKGLFGMW</sequence>
<dbReference type="OrthoDB" id="38535at2759"/>
<feature type="signal peptide" evidence="2">
    <location>
        <begin position="1"/>
        <end position="20"/>
    </location>
</feature>
<dbReference type="AlphaFoldDB" id="D7G4S4"/>
<dbReference type="eggNOG" id="ENOG502S4WB">
    <property type="taxonomic scope" value="Eukaryota"/>
</dbReference>
<keyword evidence="4" id="KW-1185">Reference proteome</keyword>
<evidence type="ECO:0000313" key="4">
    <source>
        <dbReference type="Proteomes" id="UP000002630"/>
    </source>
</evidence>
<evidence type="ECO:0000313" key="3">
    <source>
        <dbReference type="EMBL" id="CBJ27167.1"/>
    </source>
</evidence>
<organism evidence="3 4">
    <name type="scientific">Ectocarpus siliculosus</name>
    <name type="common">Brown alga</name>
    <name type="synonym">Conferva siliculosa</name>
    <dbReference type="NCBI Taxonomy" id="2880"/>
    <lineage>
        <taxon>Eukaryota</taxon>
        <taxon>Sar</taxon>
        <taxon>Stramenopiles</taxon>
        <taxon>Ochrophyta</taxon>
        <taxon>PX clade</taxon>
        <taxon>Phaeophyceae</taxon>
        <taxon>Ectocarpales</taxon>
        <taxon>Ectocarpaceae</taxon>
        <taxon>Ectocarpus</taxon>
    </lineage>
</organism>
<name>D7G4S4_ECTSI</name>
<evidence type="ECO:0000256" key="1">
    <source>
        <dbReference type="SAM" id="MobiDB-lite"/>
    </source>
</evidence>
<feature type="compositionally biased region" description="Basic and acidic residues" evidence="1">
    <location>
        <begin position="224"/>
        <end position="255"/>
    </location>
</feature>
<accession>D7G4S4</accession>
<keyword evidence="2" id="KW-0732">Signal</keyword>